<dbReference type="Gene3D" id="1.25.40.10">
    <property type="entry name" value="Tetratricopeptide repeat domain"/>
    <property type="match status" value="1"/>
</dbReference>
<reference evidence="1 2" key="1">
    <citation type="submission" date="2018-12" db="EMBL/GenBank/DDBJ databases">
        <title>Draft genome sequence of Embleya hyalina NBRC 13850T.</title>
        <authorList>
            <person name="Komaki H."/>
            <person name="Hosoyama A."/>
            <person name="Kimura A."/>
            <person name="Ichikawa N."/>
            <person name="Tamura T."/>
        </authorList>
    </citation>
    <scope>NUCLEOTIDE SEQUENCE [LARGE SCALE GENOMIC DNA]</scope>
    <source>
        <strain evidence="1 2">NBRC 13850</strain>
    </source>
</reference>
<protein>
    <recommendedName>
        <fullName evidence="3">Tetratricopeptide repeat protein</fullName>
    </recommendedName>
</protein>
<evidence type="ECO:0000313" key="1">
    <source>
        <dbReference type="EMBL" id="GCD98580.1"/>
    </source>
</evidence>
<proteinExistence type="predicted"/>
<evidence type="ECO:0008006" key="3">
    <source>
        <dbReference type="Google" id="ProtNLM"/>
    </source>
</evidence>
<dbReference type="SUPFAM" id="SSF48452">
    <property type="entry name" value="TPR-like"/>
    <property type="match status" value="1"/>
</dbReference>
<organism evidence="1 2">
    <name type="scientific">Embleya hyalina</name>
    <dbReference type="NCBI Taxonomy" id="516124"/>
    <lineage>
        <taxon>Bacteria</taxon>
        <taxon>Bacillati</taxon>
        <taxon>Actinomycetota</taxon>
        <taxon>Actinomycetes</taxon>
        <taxon>Kitasatosporales</taxon>
        <taxon>Streptomycetaceae</taxon>
        <taxon>Embleya</taxon>
    </lineage>
</organism>
<gene>
    <name evidence="1" type="ORF">EHYA_06291</name>
</gene>
<dbReference type="EMBL" id="BIFH01000028">
    <property type="protein sequence ID" value="GCD98580.1"/>
    <property type="molecule type" value="Genomic_DNA"/>
</dbReference>
<dbReference type="RefSeq" id="WP_246127010.1">
    <property type="nucleotide sequence ID" value="NZ_BIFH01000028.1"/>
</dbReference>
<keyword evidence="2" id="KW-1185">Reference proteome</keyword>
<dbReference type="Proteomes" id="UP000286931">
    <property type="component" value="Unassembled WGS sequence"/>
</dbReference>
<dbReference type="AlphaFoldDB" id="A0A401YVG3"/>
<dbReference type="InterPro" id="IPR011990">
    <property type="entry name" value="TPR-like_helical_dom_sf"/>
</dbReference>
<sequence length="217" mass="24529">MNDPENIVVQLCAQGMQAETEGRDVRARDLFLQAWEAAEDDYEACIAAHYLARHQPNPEETLRWNQECLTRADRVGDDRVRGFYASLHGNMARAHRDLGRIEQAREHFESAARHIDDVPAGPHRQWLRHRIAAGLRATARPAPQQHEDPVGELLTTLCARMDLEALSLLLPPYMGSLGTPDDEERITTALRMLHAERRLPDEEQAALGHAIRIRTAA</sequence>
<accession>A0A401YVG3</accession>
<comment type="caution">
    <text evidence="1">The sequence shown here is derived from an EMBL/GenBank/DDBJ whole genome shotgun (WGS) entry which is preliminary data.</text>
</comment>
<name>A0A401YVG3_9ACTN</name>
<evidence type="ECO:0000313" key="2">
    <source>
        <dbReference type="Proteomes" id="UP000286931"/>
    </source>
</evidence>